<dbReference type="OrthoDB" id="9996331at2759"/>
<dbReference type="EMBL" id="KZ150113">
    <property type="protein sequence ID" value="PZC73298.1"/>
    <property type="molecule type" value="Genomic_DNA"/>
</dbReference>
<protein>
    <submittedName>
        <fullName evidence="3">Uncharacterized protein</fullName>
    </submittedName>
</protein>
<dbReference type="Proteomes" id="UP000249218">
    <property type="component" value="Unassembled WGS sequence"/>
</dbReference>
<dbReference type="AlphaFoldDB" id="A0A2W1BEP7"/>
<evidence type="ECO:0000256" key="1">
    <source>
        <dbReference type="ARBA" id="ARBA00004123"/>
    </source>
</evidence>
<dbReference type="InterPro" id="IPR009057">
    <property type="entry name" value="Homeodomain-like_sf"/>
</dbReference>
<dbReference type="GO" id="GO:0005634">
    <property type="term" value="C:nucleus"/>
    <property type="evidence" value="ECO:0007669"/>
    <property type="project" value="UniProtKB-SubCell"/>
</dbReference>
<name>A0A2W1BEP7_HELAM</name>
<accession>A0A2W1BEP7</accession>
<evidence type="ECO:0000313" key="4">
    <source>
        <dbReference type="Proteomes" id="UP000249218"/>
    </source>
</evidence>
<reference evidence="3 4" key="1">
    <citation type="journal article" date="2017" name="BMC Biol.">
        <title>Genomic innovations, transcriptional plasticity and gene loss underlying the evolution and divergence of two highly polyphagous and invasive Helicoverpa pest species.</title>
        <authorList>
            <person name="Pearce S.L."/>
            <person name="Clarke D.F."/>
            <person name="East P.D."/>
            <person name="Elfekih S."/>
            <person name="Gordon K.H."/>
            <person name="Jermiin L.S."/>
            <person name="McGaughran A."/>
            <person name="Oakeshott J.G."/>
            <person name="Papanikolaou A."/>
            <person name="Perera O.P."/>
            <person name="Rane R.V."/>
            <person name="Richards S."/>
            <person name="Tay W.T."/>
            <person name="Walsh T.K."/>
            <person name="Anderson A."/>
            <person name="Anderson C.J."/>
            <person name="Asgari S."/>
            <person name="Board P.G."/>
            <person name="Bretschneider A."/>
            <person name="Campbell P.M."/>
            <person name="Chertemps T."/>
            <person name="Christeller J.T."/>
            <person name="Coppin C.W."/>
            <person name="Downes S.J."/>
            <person name="Duan G."/>
            <person name="Farnsworth C.A."/>
            <person name="Good R.T."/>
            <person name="Han L.B."/>
            <person name="Han Y.C."/>
            <person name="Hatje K."/>
            <person name="Horne I."/>
            <person name="Huang Y.P."/>
            <person name="Hughes D.S."/>
            <person name="Jacquin-Joly E."/>
            <person name="James W."/>
            <person name="Jhangiani S."/>
            <person name="Kollmar M."/>
            <person name="Kuwar S.S."/>
            <person name="Li S."/>
            <person name="Liu N.Y."/>
            <person name="Maibeche M.T."/>
            <person name="Miller J.R."/>
            <person name="Montagne N."/>
            <person name="Perry T."/>
            <person name="Qu J."/>
            <person name="Song S.V."/>
            <person name="Sutton G.G."/>
            <person name="Vogel H."/>
            <person name="Walenz B.P."/>
            <person name="Xu W."/>
            <person name="Zhang H.J."/>
            <person name="Zou Z."/>
            <person name="Batterham P."/>
            <person name="Edwards O.R."/>
            <person name="Feyereisen R."/>
            <person name="Gibbs R.A."/>
            <person name="Heckel D.G."/>
            <person name="McGrath A."/>
            <person name="Robin C."/>
            <person name="Scherer S.E."/>
            <person name="Worley K.C."/>
            <person name="Wu Y.D."/>
        </authorList>
    </citation>
    <scope>NUCLEOTIDE SEQUENCE [LARGE SCALE GENOMIC DNA]</scope>
    <source>
        <strain evidence="3">Harm_GR_Male_#8</strain>
        <tissue evidence="3">Whole organism</tissue>
    </source>
</reference>
<dbReference type="Pfam" id="PF13551">
    <property type="entry name" value="HTH_29"/>
    <property type="match status" value="1"/>
</dbReference>
<evidence type="ECO:0000313" key="3">
    <source>
        <dbReference type="EMBL" id="PZC73298.1"/>
    </source>
</evidence>
<feature type="region of interest" description="Disordered" evidence="2">
    <location>
        <begin position="185"/>
        <end position="222"/>
    </location>
</feature>
<comment type="subcellular location">
    <subcellularLocation>
        <location evidence="1">Nucleus</location>
    </subcellularLocation>
</comment>
<dbReference type="SUPFAM" id="SSF46689">
    <property type="entry name" value="Homeodomain-like"/>
    <property type="match status" value="1"/>
</dbReference>
<sequence length="295" mass="33060">MAPQLSQTQREHIIALRSSGCRVTDICRLTGITKKTIYLWLRRWEEGGTLEGHRRHMYPRATTAEDDEAIVAAHSADPSLSTRVSSKSYKIESANETRQVCPSCHATLPDSFQATQSRHEQIKSIIAKVYHFLEREYEQLKSLHPETDWSPLSRVRQRAAVATGVSEPDVLHILSEESVGLLVEQKTPNKRARKGTTEESPLQDFGPETRTSLEPEDSANNTVSETVCIKQEPPDEPHSPDINANSSAVEVCSDDIVRRDKQTTISQPAPHVHTQDPLKIEVKLEEITIENEGIS</sequence>
<keyword evidence="4" id="KW-1185">Reference proteome</keyword>
<evidence type="ECO:0000256" key="2">
    <source>
        <dbReference type="SAM" id="MobiDB-lite"/>
    </source>
</evidence>
<proteinExistence type="predicted"/>
<organism evidence="3 4">
    <name type="scientific">Helicoverpa armigera</name>
    <name type="common">Cotton bollworm</name>
    <name type="synonym">Heliothis armigera</name>
    <dbReference type="NCBI Taxonomy" id="29058"/>
    <lineage>
        <taxon>Eukaryota</taxon>
        <taxon>Metazoa</taxon>
        <taxon>Ecdysozoa</taxon>
        <taxon>Arthropoda</taxon>
        <taxon>Hexapoda</taxon>
        <taxon>Insecta</taxon>
        <taxon>Pterygota</taxon>
        <taxon>Neoptera</taxon>
        <taxon>Endopterygota</taxon>
        <taxon>Lepidoptera</taxon>
        <taxon>Glossata</taxon>
        <taxon>Ditrysia</taxon>
        <taxon>Noctuoidea</taxon>
        <taxon>Noctuidae</taxon>
        <taxon>Heliothinae</taxon>
        <taxon>Helicoverpa</taxon>
    </lineage>
</organism>
<gene>
    <name evidence="3" type="primary">HaOG209688</name>
    <name evidence="3" type="ORF">B5X24_HaOG209688</name>
</gene>